<feature type="signal peptide" evidence="14">
    <location>
        <begin position="1"/>
        <end position="31"/>
    </location>
</feature>
<evidence type="ECO:0000259" key="15">
    <source>
        <dbReference type="Pfam" id="PF00593"/>
    </source>
</evidence>
<comment type="subcellular location">
    <subcellularLocation>
        <location evidence="1 11">Cell outer membrane</location>
        <topology evidence="1 11">Multi-pass membrane protein</topology>
    </subcellularLocation>
</comment>
<evidence type="ECO:0000259" key="16">
    <source>
        <dbReference type="Pfam" id="PF07715"/>
    </source>
</evidence>
<dbReference type="RefSeq" id="WP_072429650.1">
    <property type="nucleotide sequence ID" value="NZ_FPKR01000013.1"/>
</dbReference>
<dbReference type="InterPro" id="IPR037066">
    <property type="entry name" value="Plug_dom_sf"/>
</dbReference>
<evidence type="ECO:0000256" key="13">
    <source>
        <dbReference type="RuleBase" id="RU003357"/>
    </source>
</evidence>
<dbReference type="OrthoDB" id="8727862at2"/>
<dbReference type="Gene3D" id="2.40.170.20">
    <property type="entry name" value="TonB-dependent receptor, beta-barrel domain"/>
    <property type="match status" value="1"/>
</dbReference>
<evidence type="ECO:0000256" key="1">
    <source>
        <dbReference type="ARBA" id="ARBA00004571"/>
    </source>
</evidence>
<keyword evidence="6 14" id="KW-0732">Signal</keyword>
<dbReference type="STRING" id="1121279.SAMN02745887_03162"/>
<dbReference type="Gene3D" id="2.170.130.10">
    <property type="entry name" value="TonB-dependent receptor, plug domain"/>
    <property type="match status" value="1"/>
</dbReference>
<dbReference type="CDD" id="cd01347">
    <property type="entry name" value="ligand_gated_channel"/>
    <property type="match status" value="1"/>
</dbReference>
<keyword evidence="4 11" id="KW-1134">Transmembrane beta strand</keyword>
<evidence type="ECO:0000256" key="7">
    <source>
        <dbReference type="ARBA" id="ARBA00023077"/>
    </source>
</evidence>
<evidence type="ECO:0000313" key="17">
    <source>
        <dbReference type="EMBL" id="SFZ78743.1"/>
    </source>
</evidence>
<dbReference type="Pfam" id="PF00593">
    <property type="entry name" value="TonB_dep_Rec_b-barrel"/>
    <property type="match status" value="1"/>
</dbReference>
<feature type="short sequence motif" description="TonB box" evidence="12">
    <location>
        <begin position="38"/>
        <end position="44"/>
    </location>
</feature>
<dbReference type="EMBL" id="FPKR01000013">
    <property type="protein sequence ID" value="SFZ78743.1"/>
    <property type="molecule type" value="Genomic_DNA"/>
</dbReference>
<evidence type="ECO:0000256" key="11">
    <source>
        <dbReference type="PROSITE-ProRule" id="PRU01360"/>
    </source>
</evidence>
<dbReference type="GO" id="GO:0009279">
    <property type="term" value="C:cell outer membrane"/>
    <property type="evidence" value="ECO:0007669"/>
    <property type="project" value="UniProtKB-SubCell"/>
</dbReference>
<keyword evidence="7 12" id="KW-0798">TonB box</keyword>
<dbReference type="PANTHER" id="PTHR40980">
    <property type="entry name" value="PLUG DOMAIN-CONTAINING PROTEIN"/>
    <property type="match status" value="1"/>
</dbReference>
<reference evidence="17 18" key="1">
    <citation type="submission" date="2016-11" db="EMBL/GenBank/DDBJ databases">
        <authorList>
            <person name="Jaros S."/>
            <person name="Januszkiewicz K."/>
            <person name="Wedrychowicz H."/>
        </authorList>
    </citation>
    <scope>NUCLEOTIDE SEQUENCE [LARGE SCALE GENOMIC DNA]</scope>
    <source>
        <strain evidence="17 18">DSM 18899</strain>
    </source>
</reference>
<keyword evidence="9 17" id="KW-0675">Receptor</keyword>
<evidence type="ECO:0000256" key="14">
    <source>
        <dbReference type="SAM" id="SignalP"/>
    </source>
</evidence>
<dbReference type="InterPro" id="IPR036942">
    <property type="entry name" value="Beta-barrel_TonB_sf"/>
</dbReference>
<dbReference type="InterPro" id="IPR039426">
    <property type="entry name" value="TonB-dep_rcpt-like"/>
</dbReference>
<keyword evidence="5 11" id="KW-0812">Transmembrane</keyword>
<accession>A0A1K2HPQ7</accession>
<dbReference type="NCBIfam" id="TIGR01782">
    <property type="entry name" value="TonB-Xanth-Caul"/>
    <property type="match status" value="1"/>
</dbReference>
<dbReference type="InterPro" id="IPR012910">
    <property type="entry name" value="Plug_dom"/>
</dbReference>
<feature type="domain" description="TonB-dependent receptor-like beta-barrel" evidence="15">
    <location>
        <begin position="380"/>
        <end position="799"/>
    </location>
</feature>
<dbReference type="InterPro" id="IPR000531">
    <property type="entry name" value="Beta-barrel_TonB"/>
</dbReference>
<evidence type="ECO:0000256" key="9">
    <source>
        <dbReference type="ARBA" id="ARBA00023170"/>
    </source>
</evidence>
<evidence type="ECO:0000256" key="4">
    <source>
        <dbReference type="ARBA" id="ARBA00022452"/>
    </source>
</evidence>
<dbReference type="Proteomes" id="UP000186513">
    <property type="component" value="Unassembled WGS sequence"/>
</dbReference>
<dbReference type="Pfam" id="PF07715">
    <property type="entry name" value="Plug"/>
    <property type="match status" value="1"/>
</dbReference>
<evidence type="ECO:0000256" key="2">
    <source>
        <dbReference type="ARBA" id="ARBA00009810"/>
    </source>
</evidence>
<keyword evidence="10 11" id="KW-0998">Cell outer membrane</keyword>
<keyword evidence="8 11" id="KW-0472">Membrane</keyword>
<dbReference type="InterPro" id="IPR010916">
    <property type="entry name" value="TonB_box_CS"/>
</dbReference>
<dbReference type="InterPro" id="IPR010104">
    <property type="entry name" value="TonB_rcpt_bac"/>
</dbReference>
<evidence type="ECO:0000256" key="8">
    <source>
        <dbReference type="ARBA" id="ARBA00023136"/>
    </source>
</evidence>
<evidence type="ECO:0000313" key="18">
    <source>
        <dbReference type="Proteomes" id="UP000186513"/>
    </source>
</evidence>
<name>A0A1K2HPQ7_9NEIS</name>
<dbReference type="PROSITE" id="PS52016">
    <property type="entry name" value="TONB_DEPENDENT_REC_3"/>
    <property type="match status" value="1"/>
</dbReference>
<keyword evidence="18" id="KW-1185">Reference proteome</keyword>
<dbReference type="PROSITE" id="PS00430">
    <property type="entry name" value="TONB_DEPENDENT_REC_1"/>
    <property type="match status" value="1"/>
</dbReference>
<organism evidence="17 18">
    <name type="scientific">Chitinimonas taiwanensis DSM 18899</name>
    <dbReference type="NCBI Taxonomy" id="1121279"/>
    <lineage>
        <taxon>Bacteria</taxon>
        <taxon>Pseudomonadati</taxon>
        <taxon>Pseudomonadota</taxon>
        <taxon>Betaproteobacteria</taxon>
        <taxon>Neisseriales</taxon>
        <taxon>Chitinibacteraceae</taxon>
        <taxon>Chitinimonas</taxon>
    </lineage>
</organism>
<feature type="chain" id="PRO_5012046578" evidence="14">
    <location>
        <begin position="32"/>
        <end position="833"/>
    </location>
</feature>
<gene>
    <name evidence="17" type="ORF">SAMN02745887_03162</name>
</gene>
<dbReference type="SUPFAM" id="SSF56935">
    <property type="entry name" value="Porins"/>
    <property type="match status" value="1"/>
</dbReference>
<sequence>MSYPRITAARHGQRYSVLALCLASLAQGALANEHSSETILVIGQAARIKSALDAQQQADSIVSVVHADGIGALPDTNAAEALQRVPGVSVERDQGEGRYIRVRGLGPDLNSVTVNGSLLPSPESERRAVMLDVIPAGLIRALEVHKTLLPEQDANSLGGTVEVKTLSAFDQPGQLATLEVEAGRDQNTGQTSPKLAGSWANRFADGRLGLAAGLSWEKRKFGSDNVETGGKWEEEDGEARLAEFERRDYLITRERLGAAFNLDFKPQAGSHFFARSLLSRYSDSEVRQAHLIEFADAQAEGVAGDAEAKRELKDRKETQQLRSLVLGTGQQLGVWKLDALLGLGYASEKEPQHIAGASFKGEDDFSAIGFHNGRQPALFGPASLNEASQYSLDEVELAQTRSTDRERNLRLDLARSFSLGEADLRVKFGAKTSRRDKRSDAEVWLYEDLGDAGFSDAQLNLRAFSAGRVDYALGDFGPALSGSAIRQLLGGLAAADYRDEEESRVNDFEIREDIRAAYLQGTLSQGASRLLAGLRYEGTRLRASGTGLENGDFVASQQQHDYHQWLPALHLRHDLSEATSLRAAWTQAVVRPTFGQLAPGFVIDDNEASFGNPQLKPLRARNLDLGIEQRLGRAGSVSAYLFHKRIKDFIYQTDLAGSGEWADFDEAISFANGDAARVRGLELSFTQHFQNGLLLASNATLSRSKAQITQRDADSGQLRARQISLPSQSDRTLNLSIGYEKGPLSLRLAGNYKSAYLLEVGDVLDANQDLQVAAQTQYDFSAHWQLSKRTQLSFEALNLRDEPYYVYAGRAERNAQYEQYGRSYKLGLKFALY</sequence>
<keyword evidence="3 11" id="KW-0813">Transport</keyword>
<proteinExistence type="inferred from homology"/>
<protein>
    <submittedName>
        <fullName evidence="17">TonB-dependent receptor</fullName>
    </submittedName>
</protein>
<dbReference type="AlphaFoldDB" id="A0A1K2HPQ7"/>
<feature type="domain" description="TonB-dependent receptor plug" evidence="16">
    <location>
        <begin position="55"/>
        <end position="159"/>
    </location>
</feature>
<evidence type="ECO:0000256" key="6">
    <source>
        <dbReference type="ARBA" id="ARBA00022729"/>
    </source>
</evidence>
<evidence type="ECO:0000256" key="5">
    <source>
        <dbReference type="ARBA" id="ARBA00022692"/>
    </source>
</evidence>
<evidence type="ECO:0000256" key="12">
    <source>
        <dbReference type="PROSITE-ProRule" id="PRU10143"/>
    </source>
</evidence>
<evidence type="ECO:0000256" key="10">
    <source>
        <dbReference type="ARBA" id="ARBA00023237"/>
    </source>
</evidence>
<dbReference type="PANTHER" id="PTHR40980:SF4">
    <property type="entry name" value="TONB-DEPENDENT RECEPTOR-LIKE BETA-BARREL DOMAIN-CONTAINING PROTEIN"/>
    <property type="match status" value="1"/>
</dbReference>
<comment type="similarity">
    <text evidence="2 11 13">Belongs to the TonB-dependent receptor family.</text>
</comment>
<evidence type="ECO:0000256" key="3">
    <source>
        <dbReference type="ARBA" id="ARBA00022448"/>
    </source>
</evidence>